<dbReference type="Proteomes" id="UP001372338">
    <property type="component" value="Unassembled WGS sequence"/>
</dbReference>
<dbReference type="GO" id="GO:0016036">
    <property type="term" value="P:cellular response to phosphate starvation"/>
    <property type="evidence" value="ECO:0007669"/>
    <property type="project" value="TreeGrafter"/>
</dbReference>
<evidence type="ECO:0000313" key="4">
    <source>
        <dbReference type="EMBL" id="KAK7251704.1"/>
    </source>
</evidence>
<name>A0AAN9E9L0_CROPI</name>
<evidence type="ECO:0000256" key="1">
    <source>
        <dbReference type="SAM" id="MobiDB-lite"/>
    </source>
</evidence>
<evidence type="ECO:0000313" key="5">
    <source>
        <dbReference type="Proteomes" id="UP001372338"/>
    </source>
</evidence>
<gene>
    <name evidence="4" type="ORF">RIF29_35127</name>
</gene>
<accession>A0AAN9E9L0</accession>
<dbReference type="InterPro" id="IPR029063">
    <property type="entry name" value="SAM-dependent_MTases_sf"/>
</dbReference>
<dbReference type="Pfam" id="PF01189">
    <property type="entry name" value="Methyltr_RsmB-F"/>
    <property type="match status" value="1"/>
</dbReference>
<dbReference type="SUPFAM" id="SSF53335">
    <property type="entry name" value="S-adenosyl-L-methionine-dependent methyltransferases"/>
    <property type="match status" value="1"/>
</dbReference>
<proteinExistence type="predicted"/>
<feature type="region of interest" description="Disordered" evidence="1">
    <location>
        <begin position="135"/>
        <end position="166"/>
    </location>
</feature>
<dbReference type="PROSITE" id="PS51382">
    <property type="entry name" value="SPX"/>
    <property type="match status" value="1"/>
</dbReference>
<comment type="caution">
    <text evidence="4">The sequence shown here is derived from an EMBL/GenBank/DDBJ whole genome shotgun (WGS) entry which is preliminary data.</text>
</comment>
<dbReference type="AlphaFoldDB" id="A0AAN9E9L0"/>
<dbReference type="GO" id="GO:0005802">
    <property type="term" value="C:trans-Golgi network"/>
    <property type="evidence" value="ECO:0007669"/>
    <property type="project" value="TreeGrafter"/>
</dbReference>
<dbReference type="PANTHER" id="PTHR10783">
    <property type="entry name" value="XENOTROPIC AND POLYTROPIC RETROVIRUS RECEPTOR 1-RELATED"/>
    <property type="match status" value="1"/>
</dbReference>
<feature type="transmembrane region" description="Helical" evidence="2">
    <location>
        <begin position="312"/>
        <end position="335"/>
    </location>
</feature>
<reference evidence="4 5" key="1">
    <citation type="submission" date="2024-01" db="EMBL/GenBank/DDBJ databases">
        <title>The genomes of 5 underutilized Papilionoideae crops provide insights into root nodulation and disease resistanc.</title>
        <authorList>
            <person name="Yuan L."/>
        </authorList>
    </citation>
    <scope>NUCLEOTIDE SEQUENCE [LARGE SCALE GENOMIC DNA]</scope>
    <source>
        <strain evidence="4">ZHUSHIDOU_FW_LH</strain>
        <tissue evidence="4">Leaf</tissue>
    </source>
</reference>
<dbReference type="PANTHER" id="PTHR10783:SF104">
    <property type="entry name" value="PHOSPHATE TRANSPORTER PHO1 HOMOLOG 10"/>
    <property type="match status" value="1"/>
</dbReference>
<keyword evidence="5" id="KW-1185">Reference proteome</keyword>
<dbReference type="Pfam" id="PF03105">
    <property type="entry name" value="SPX"/>
    <property type="match status" value="1"/>
</dbReference>
<keyword evidence="2" id="KW-0812">Transmembrane</keyword>
<dbReference type="InterPro" id="IPR004331">
    <property type="entry name" value="SPX_dom"/>
</dbReference>
<dbReference type="Gene3D" id="3.40.50.150">
    <property type="entry name" value="Vaccinia Virus protein VP39"/>
    <property type="match status" value="1"/>
</dbReference>
<dbReference type="GO" id="GO:0005886">
    <property type="term" value="C:plasma membrane"/>
    <property type="evidence" value="ECO:0007669"/>
    <property type="project" value="TreeGrafter"/>
</dbReference>
<feature type="domain" description="SPX" evidence="3">
    <location>
        <begin position="1"/>
        <end position="261"/>
    </location>
</feature>
<dbReference type="GO" id="GO:0006817">
    <property type="term" value="P:phosphate ion transport"/>
    <property type="evidence" value="ECO:0007669"/>
    <property type="project" value="TreeGrafter"/>
</dbReference>
<organism evidence="4 5">
    <name type="scientific">Crotalaria pallida</name>
    <name type="common">Smooth rattlebox</name>
    <name type="synonym">Crotalaria striata</name>
    <dbReference type="NCBI Taxonomy" id="3830"/>
    <lineage>
        <taxon>Eukaryota</taxon>
        <taxon>Viridiplantae</taxon>
        <taxon>Streptophyta</taxon>
        <taxon>Embryophyta</taxon>
        <taxon>Tracheophyta</taxon>
        <taxon>Spermatophyta</taxon>
        <taxon>Magnoliopsida</taxon>
        <taxon>eudicotyledons</taxon>
        <taxon>Gunneridae</taxon>
        <taxon>Pentapetalae</taxon>
        <taxon>rosids</taxon>
        <taxon>fabids</taxon>
        <taxon>Fabales</taxon>
        <taxon>Fabaceae</taxon>
        <taxon>Papilionoideae</taxon>
        <taxon>50 kb inversion clade</taxon>
        <taxon>genistoids sensu lato</taxon>
        <taxon>core genistoids</taxon>
        <taxon>Crotalarieae</taxon>
        <taxon>Crotalaria</taxon>
    </lineage>
</organism>
<keyword evidence="2" id="KW-0472">Membrane</keyword>
<dbReference type="GO" id="GO:0000822">
    <property type="term" value="F:inositol hexakisphosphate binding"/>
    <property type="evidence" value="ECO:0007669"/>
    <property type="project" value="TreeGrafter"/>
</dbReference>
<dbReference type="EMBL" id="JAYWIO010000007">
    <property type="protein sequence ID" value="KAK7251704.1"/>
    <property type="molecule type" value="Genomic_DNA"/>
</dbReference>
<keyword evidence="2" id="KW-1133">Transmembrane helix</keyword>
<evidence type="ECO:0000256" key="2">
    <source>
        <dbReference type="SAM" id="Phobius"/>
    </source>
</evidence>
<sequence length="519" mass="59442">MFCAFNFKVYTLLSHEWPRSLSLSPSAELNRGRATLSRRQTQPSELPSPFVGLNRCLTHSPAYLFLPIKHTHKIFAERDEDDHAVSGEGGRGVAHEQSFTVYTASRFKSATANRLQLQRIGSSADEIVDQNYQQNDSMDGLGVDDPIQHKNRNRHHEDEAHNNHNTKDPMEILENVKVDNALQSPMSTIKNVFTDSNQDELSFNKEELRKIEEQLRLVFIEFYQKLLHLKEYSFMNISAFSKIMKKYEQNTSRAASRVYMRVVDNSYLGGSDEINCLLERVESTFIRNFTHSNHRKGRKLLRQKTKRERHSTTFFTGFFTGCLVALLVATILRILTEIAIVAFDIPEGYCNDLDVQRCNLLIHRTKRLCTANLIVTNHEAQHFPECRLNRNHERMEPDQYIGQLLFDRVLCDVLCSGDVNLRKAPDLWRKWNSRMGQGLHSLRVLIAMRGDSLNSSIAAFVKTFLDWSDNLVEGDPGATSGDETVPYHSLAWCKNWLGPKVNITRAPQVILSKNDASNA</sequence>
<dbReference type="InterPro" id="IPR049560">
    <property type="entry name" value="MeTrfase_RsmB-F_NOP2_cat"/>
</dbReference>
<evidence type="ECO:0000259" key="3">
    <source>
        <dbReference type="PROSITE" id="PS51382"/>
    </source>
</evidence>
<protein>
    <recommendedName>
        <fullName evidence="3">SPX domain-containing protein</fullName>
    </recommendedName>
</protein>
<feature type="compositionally biased region" description="Basic and acidic residues" evidence="1">
    <location>
        <begin position="155"/>
        <end position="166"/>
    </location>
</feature>